<dbReference type="Proteomes" id="UP000694892">
    <property type="component" value="Chromosome 2S"/>
</dbReference>
<accession>A0A974HW08</accession>
<sequence>MYTKKKTNPFVCRFRIFPYQLSLPGYRSSQLPALASSLLSAFTLPGSPGSLILRLPLLLTAQITEMLDRS</sequence>
<proteinExistence type="predicted"/>
<evidence type="ECO:0000313" key="1">
    <source>
        <dbReference type="EMBL" id="OCT92011.1"/>
    </source>
</evidence>
<reference evidence="2" key="1">
    <citation type="journal article" date="2016" name="Nature">
        <title>Genome evolution in the allotetraploid frog Xenopus laevis.</title>
        <authorList>
            <person name="Session A.M."/>
            <person name="Uno Y."/>
            <person name="Kwon T."/>
            <person name="Chapman J.A."/>
            <person name="Toyoda A."/>
            <person name="Takahashi S."/>
            <person name="Fukui A."/>
            <person name="Hikosaka A."/>
            <person name="Suzuki A."/>
            <person name="Kondo M."/>
            <person name="van Heeringen S.J."/>
            <person name="Quigley I."/>
            <person name="Heinz S."/>
            <person name="Ogino H."/>
            <person name="Ochi H."/>
            <person name="Hellsten U."/>
            <person name="Lyons J.B."/>
            <person name="Simakov O."/>
            <person name="Putnam N."/>
            <person name="Stites J."/>
            <person name="Kuroki Y."/>
            <person name="Tanaka T."/>
            <person name="Michiue T."/>
            <person name="Watanabe M."/>
            <person name="Bogdanovic O."/>
            <person name="Lister R."/>
            <person name="Georgiou G."/>
            <person name="Paranjpe S.S."/>
            <person name="van Kruijsbergen I."/>
            <person name="Shu S."/>
            <person name="Carlson J."/>
            <person name="Kinoshita T."/>
            <person name="Ohta Y."/>
            <person name="Mawaribuchi S."/>
            <person name="Jenkins J."/>
            <person name="Grimwood J."/>
            <person name="Schmutz J."/>
            <person name="Mitros T."/>
            <person name="Mozaffari S.V."/>
            <person name="Suzuki Y."/>
            <person name="Haramoto Y."/>
            <person name="Yamamoto T.S."/>
            <person name="Takagi C."/>
            <person name="Heald R."/>
            <person name="Miller K."/>
            <person name="Haudenschild C."/>
            <person name="Kitzman J."/>
            <person name="Nakayama T."/>
            <person name="Izutsu Y."/>
            <person name="Robert J."/>
            <person name="Fortriede J."/>
            <person name="Burns K."/>
            <person name="Lotay V."/>
            <person name="Karimi K."/>
            <person name="Yasuoka Y."/>
            <person name="Dichmann D.S."/>
            <person name="Flajnik M.F."/>
            <person name="Houston D.W."/>
            <person name="Shendure J."/>
            <person name="DuPasquier L."/>
            <person name="Vize P.D."/>
            <person name="Zorn A.M."/>
            <person name="Ito M."/>
            <person name="Marcotte E.M."/>
            <person name="Wallingford J.B."/>
            <person name="Ito Y."/>
            <person name="Asashima M."/>
            <person name="Ueno N."/>
            <person name="Matsuda Y."/>
            <person name="Veenstra G.J."/>
            <person name="Fujiyama A."/>
            <person name="Harland R.M."/>
            <person name="Taira M."/>
            <person name="Rokhsar D.S."/>
        </authorList>
    </citation>
    <scope>NUCLEOTIDE SEQUENCE [LARGE SCALE GENOMIC DNA]</scope>
    <source>
        <strain evidence="2">J</strain>
    </source>
</reference>
<gene>
    <name evidence="1" type="ORF">XELAEV_18015068mg</name>
</gene>
<protein>
    <submittedName>
        <fullName evidence="1">Uncharacterized protein</fullName>
    </submittedName>
</protein>
<organism evidence="1 2">
    <name type="scientific">Xenopus laevis</name>
    <name type="common">African clawed frog</name>
    <dbReference type="NCBI Taxonomy" id="8355"/>
    <lineage>
        <taxon>Eukaryota</taxon>
        <taxon>Metazoa</taxon>
        <taxon>Chordata</taxon>
        <taxon>Craniata</taxon>
        <taxon>Vertebrata</taxon>
        <taxon>Euteleostomi</taxon>
        <taxon>Amphibia</taxon>
        <taxon>Batrachia</taxon>
        <taxon>Anura</taxon>
        <taxon>Pipoidea</taxon>
        <taxon>Pipidae</taxon>
        <taxon>Xenopodinae</taxon>
        <taxon>Xenopus</taxon>
        <taxon>Xenopus</taxon>
    </lineage>
</organism>
<dbReference type="EMBL" id="CM004469">
    <property type="protein sequence ID" value="OCT92011.1"/>
    <property type="molecule type" value="Genomic_DNA"/>
</dbReference>
<dbReference type="AlphaFoldDB" id="A0A974HW08"/>
<evidence type="ECO:0000313" key="2">
    <source>
        <dbReference type="Proteomes" id="UP000694892"/>
    </source>
</evidence>
<name>A0A974HW08_XENLA</name>